<dbReference type="PANTHER" id="PTHR44129">
    <property type="entry name" value="WD REPEAT-CONTAINING PROTEIN POP1"/>
    <property type="match status" value="1"/>
</dbReference>
<dbReference type="InterPro" id="IPR001387">
    <property type="entry name" value="Cro/C1-type_HTH"/>
</dbReference>
<feature type="repeat" description="WD" evidence="3">
    <location>
        <begin position="1138"/>
        <end position="1171"/>
    </location>
</feature>
<feature type="domain" description="HTH cro/C1-type" evidence="4">
    <location>
        <begin position="37"/>
        <end position="77"/>
    </location>
</feature>
<evidence type="ECO:0000313" key="5">
    <source>
        <dbReference type="EMBL" id="GAA2468273.1"/>
    </source>
</evidence>
<evidence type="ECO:0000256" key="1">
    <source>
        <dbReference type="ARBA" id="ARBA00022574"/>
    </source>
</evidence>
<accession>A0ABP5XXL2</accession>
<dbReference type="PROSITE" id="PS00678">
    <property type="entry name" value="WD_REPEATS_1"/>
    <property type="match status" value="11"/>
</dbReference>
<dbReference type="InterPro" id="IPR001680">
    <property type="entry name" value="WD40_rpt"/>
</dbReference>
<feature type="repeat" description="WD" evidence="3">
    <location>
        <begin position="731"/>
        <end position="772"/>
    </location>
</feature>
<feature type="repeat" description="WD" evidence="3">
    <location>
        <begin position="777"/>
        <end position="810"/>
    </location>
</feature>
<feature type="repeat" description="WD" evidence="3">
    <location>
        <begin position="869"/>
        <end position="900"/>
    </location>
</feature>
<dbReference type="Proteomes" id="UP001501638">
    <property type="component" value="Unassembled WGS sequence"/>
</dbReference>
<keyword evidence="1 3" id="KW-0853">WD repeat</keyword>
<dbReference type="InterPro" id="IPR011047">
    <property type="entry name" value="Quinoprotein_ADH-like_sf"/>
</dbReference>
<dbReference type="SMART" id="SM00320">
    <property type="entry name" value="WD40"/>
    <property type="match status" value="14"/>
</dbReference>
<dbReference type="Pfam" id="PF20703">
    <property type="entry name" value="nSTAND1"/>
    <property type="match status" value="1"/>
</dbReference>
<evidence type="ECO:0000259" key="4">
    <source>
        <dbReference type="PROSITE" id="PS50943"/>
    </source>
</evidence>
<dbReference type="InterPro" id="IPR050349">
    <property type="entry name" value="WD_LIS1/nudF_dynein_reg"/>
</dbReference>
<dbReference type="PRINTS" id="PR00320">
    <property type="entry name" value="GPROTEINBRPT"/>
</dbReference>
<dbReference type="InterPro" id="IPR015943">
    <property type="entry name" value="WD40/YVTN_repeat-like_dom_sf"/>
</dbReference>
<feature type="repeat" description="WD" evidence="3">
    <location>
        <begin position="639"/>
        <end position="680"/>
    </location>
</feature>
<name>A0ABP5XXL2_9ACTN</name>
<dbReference type="Gene3D" id="2.130.10.10">
    <property type="entry name" value="YVTN repeat-like/Quinoprotein amine dehydrogenase"/>
    <property type="match status" value="6"/>
</dbReference>
<dbReference type="Pfam" id="PF00400">
    <property type="entry name" value="WD40"/>
    <property type="match status" value="14"/>
</dbReference>
<proteinExistence type="predicted"/>
<evidence type="ECO:0000256" key="3">
    <source>
        <dbReference type="PROSITE-ProRule" id="PRU00221"/>
    </source>
</evidence>
<gene>
    <name evidence="5" type="ORF">GCM10010405_61190</name>
</gene>
<dbReference type="Gene3D" id="1.10.260.40">
    <property type="entry name" value="lambda repressor-like DNA-binding domains"/>
    <property type="match status" value="1"/>
</dbReference>
<keyword evidence="6" id="KW-1185">Reference proteome</keyword>
<dbReference type="SUPFAM" id="SSF50998">
    <property type="entry name" value="Quinoprotein alcohol dehydrogenase-like"/>
    <property type="match status" value="2"/>
</dbReference>
<dbReference type="SUPFAM" id="SSF47413">
    <property type="entry name" value="lambda repressor-like DNA-binding domains"/>
    <property type="match status" value="1"/>
</dbReference>
<comment type="caution">
    <text evidence="5">The sequence shown here is derived from an EMBL/GenBank/DDBJ whole genome shotgun (WGS) entry which is preliminary data.</text>
</comment>
<dbReference type="EMBL" id="BAAASZ010000052">
    <property type="protein sequence ID" value="GAA2468273.1"/>
    <property type="molecule type" value="Genomic_DNA"/>
</dbReference>
<keyword evidence="2" id="KW-0677">Repeat</keyword>
<dbReference type="InterPro" id="IPR049052">
    <property type="entry name" value="nSTAND1"/>
</dbReference>
<feature type="repeat" description="WD" evidence="3">
    <location>
        <begin position="685"/>
        <end position="718"/>
    </location>
</feature>
<dbReference type="InterPro" id="IPR020472">
    <property type="entry name" value="WD40_PAC1"/>
</dbReference>
<dbReference type="InterPro" id="IPR027417">
    <property type="entry name" value="P-loop_NTPase"/>
</dbReference>
<reference evidence="6" key="1">
    <citation type="journal article" date="2019" name="Int. J. Syst. Evol. Microbiol.">
        <title>The Global Catalogue of Microorganisms (GCM) 10K type strain sequencing project: providing services to taxonomists for standard genome sequencing and annotation.</title>
        <authorList>
            <consortium name="The Broad Institute Genomics Platform"/>
            <consortium name="The Broad Institute Genome Sequencing Center for Infectious Disease"/>
            <person name="Wu L."/>
            <person name="Ma J."/>
        </authorList>
    </citation>
    <scope>NUCLEOTIDE SEQUENCE [LARGE SCALE GENOMIC DNA]</scope>
    <source>
        <strain evidence="6">JCM 6305</strain>
    </source>
</reference>
<dbReference type="InterPro" id="IPR010982">
    <property type="entry name" value="Lambda_DNA-bd_dom_sf"/>
</dbReference>
<dbReference type="SUPFAM" id="SSF52540">
    <property type="entry name" value="P-loop containing nucleoside triphosphate hydrolases"/>
    <property type="match status" value="1"/>
</dbReference>
<dbReference type="PROSITE" id="PS50294">
    <property type="entry name" value="WD_REPEATS_REGION"/>
    <property type="match status" value="14"/>
</dbReference>
<dbReference type="PROSITE" id="PS50082">
    <property type="entry name" value="WD_REPEATS_2"/>
    <property type="match status" value="14"/>
</dbReference>
<feature type="repeat" description="WD" evidence="3">
    <location>
        <begin position="823"/>
        <end position="856"/>
    </location>
</feature>
<feature type="repeat" description="WD" evidence="3">
    <location>
        <begin position="1046"/>
        <end position="1087"/>
    </location>
</feature>
<dbReference type="Gene3D" id="3.40.50.300">
    <property type="entry name" value="P-loop containing nucleotide triphosphate hydrolases"/>
    <property type="match status" value="1"/>
</dbReference>
<feature type="repeat" description="WD" evidence="3">
    <location>
        <begin position="954"/>
        <end position="987"/>
    </location>
</feature>
<protein>
    <recommendedName>
        <fullName evidence="4">HTH cro/C1-type domain-containing protein</fullName>
    </recommendedName>
</protein>
<dbReference type="CDD" id="cd00093">
    <property type="entry name" value="HTH_XRE"/>
    <property type="match status" value="1"/>
</dbReference>
<feature type="repeat" description="WD" evidence="3">
    <location>
        <begin position="1000"/>
        <end position="1041"/>
    </location>
</feature>
<organism evidence="5 6">
    <name type="scientific">Streptomyces macrosporus</name>
    <dbReference type="NCBI Taxonomy" id="44032"/>
    <lineage>
        <taxon>Bacteria</taxon>
        <taxon>Bacillati</taxon>
        <taxon>Actinomycetota</taxon>
        <taxon>Actinomycetes</taxon>
        <taxon>Kitasatosporales</taxon>
        <taxon>Streptomycetaceae</taxon>
        <taxon>Streptomyces</taxon>
    </lineage>
</organism>
<dbReference type="CDD" id="cd00200">
    <property type="entry name" value="WD40"/>
    <property type="match status" value="3"/>
</dbReference>
<feature type="repeat" description="WD" evidence="3">
    <location>
        <begin position="1092"/>
        <end position="1133"/>
    </location>
</feature>
<feature type="repeat" description="WD" evidence="3">
    <location>
        <begin position="907"/>
        <end position="942"/>
    </location>
</feature>
<feature type="repeat" description="WD" evidence="3">
    <location>
        <begin position="1184"/>
        <end position="1225"/>
    </location>
</feature>
<sequence length="1253" mass="134559">MGRRESELDPNAGPVERFAFELRTLRREAGTPTYKVLAERAGYSVTALSQAAAGERLPTLPVALAYVRACGGDVEEWERRWRDTAREAARLRDDDEARPPYRGLARFEPDDAALFFGRDRLVEKLTDLTRRHRFTAVFGPSGSGKSSLLRAGLIPRLRQGGDGGPRPATVRIITPGADPLAVHGDRLAPRLDVDGDTWLIVDQFEELYTLCHDPAVRAAFLDRLLAARDADSRLRVVVAVRADFLGRCAEHAGLIAAVQDATLLVGPMSRDELREAVVKPAAAVGLQVERSLTSRLLDEAENEPGALPLLSHALLETWQHRRGRALTREAYDAAGGLHGAAARTAEEVFARLTDAQADLARRILLRLVAPGDGTPDTRRPADRAELDLGDPRDTATVLEHLARARLITLADGTVDLAHEALIDAWPRLRGWIDAERDRLRLHRRLTEAARGWEDLGRDPGALYRGSRLVMAGEAFPEPDRHRDLTPVEQEFLAASVRQRRRSVALRRAVTAVLAILLLLTSGTAVVAFQQRATARTERNTAIFHQITAKADELRGARSSLAAQLDLAAYRMRRTPELRTKLVSGAHATLSTPLTGHTGVVTSVVFAPDGKTLVSTGYDAAVRLWHIGDRARPRPLGRLPGGHEGPVLSAVFAPGGNTLVTTGFDRTVRLWDVTDPKEPEPLGGPLTGHEGPVVSAAFDPAGRVLVTAGDDAAIRVWDVADPREPDLLDVVPDAHGRSVRSVAFAPDGKTLASGGYDKTVRLWDVADPARLRALGEPLEGHEAAVWSVEFAPDGKTLAGGGYDATVRLWDVGDPKEPEPLGEPLEAHDAAVTSVAFAPDGKTLVTTGQDDTLRLWNVANPAYPMPLGEPLTDHTDGVWTVAFGPDGTTLASGGQDHVVRLWHRPATLLTGHTNPVNSVAFDPDGRLLASASSHDHMVRLWNTRDPARPSLIGEPLIAHEGPVTSVAFAPRGNVLASASEDRTVRLWDVGDPARPRALGDPLEGRVGIVHAVAFDPDGRLLAAAGADGGVRLWDVADPARPRVLGDPLDAHGNDVASLAFDPRGNVLATAGADNTVRLWDVADPARPRALGEPLTGHLGIVHAVAFSPDGRVLAGASEDRTVRLWNVADPARPRALGDPLTGYKGPVHAVAFGPDGATLAGAGSDNTVRLWDVADPARPTPLGEPLTGHVDTITSVAFAPDGDTLASGGYDVTARVWQLDAERAIRRICSTTAGSLTRRQWERYVPQVPFTPPCG</sequence>
<dbReference type="RefSeq" id="WP_344329361.1">
    <property type="nucleotide sequence ID" value="NZ_BAAASZ010000052.1"/>
</dbReference>
<feature type="repeat" description="WD" evidence="3">
    <location>
        <begin position="593"/>
        <end position="626"/>
    </location>
</feature>
<dbReference type="InterPro" id="IPR019775">
    <property type="entry name" value="WD40_repeat_CS"/>
</dbReference>
<evidence type="ECO:0000313" key="6">
    <source>
        <dbReference type="Proteomes" id="UP001501638"/>
    </source>
</evidence>
<evidence type="ECO:0000256" key="2">
    <source>
        <dbReference type="ARBA" id="ARBA00022737"/>
    </source>
</evidence>
<dbReference type="SMART" id="SM00530">
    <property type="entry name" value="HTH_XRE"/>
    <property type="match status" value="1"/>
</dbReference>
<dbReference type="PROSITE" id="PS50943">
    <property type="entry name" value="HTH_CROC1"/>
    <property type="match status" value="1"/>
</dbReference>